<protein>
    <submittedName>
        <fullName evidence="2">Cyanoexosortase A system-associated protein</fullName>
    </submittedName>
</protein>
<feature type="transmembrane region" description="Helical" evidence="1">
    <location>
        <begin position="241"/>
        <end position="263"/>
    </location>
</feature>
<keyword evidence="1" id="KW-0472">Membrane</keyword>
<reference evidence="2" key="1">
    <citation type="submission" date="2021-04" db="EMBL/GenBank/DDBJ databases">
        <title>Genome sequence of Woronichinia naegeliana from Washington state freshwater lake bloom.</title>
        <authorList>
            <person name="Dreher T.W."/>
        </authorList>
    </citation>
    <scope>NUCLEOTIDE SEQUENCE</scope>
    <source>
        <strain evidence="2">WA131</strain>
    </source>
</reference>
<dbReference type="InterPro" id="IPR019127">
    <property type="entry name" value="Exosortase"/>
</dbReference>
<proteinExistence type="predicted"/>
<dbReference type="Pfam" id="PF09721">
    <property type="entry name" value="Exosortase_EpsH"/>
    <property type="match status" value="1"/>
</dbReference>
<dbReference type="KEGG" id="wna:KA717_30915"/>
<feature type="transmembrane region" description="Helical" evidence="1">
    <location>
        <begin position="54"/>
        <end position="73"/>
    </location>
</feature>
<accession>A0A977PVE0</accession>
<dbReference type="InterPro" id="IPR026411">
    <property type="entry name" value="Cyanosort_A_assoc"/>
</dbReference>
<keyword evidence="1" id="KW-0812">Transmembrane</keyword>
<dbReference type="AlphaFoldDB" id="A0A977PVE0"/>
<organism evidence="2">
    <name type="scientific">Woronichinia naegeliana WA131</name>
    <dbReference type="NCBI Taxonomy" id="2824559"/>
    <lineage>
        <taxon>Bacteria</taxon>
        <taxon>Bacillati</taxon>
        <taxon>Cyanobacteriota</taxon>
        <taxon>Cyanophyceae</taxon>
        <taxon>Synechococcales</taxon>
        <taxon>Coelosphaeriaceae</taxon>
        <taxon>Woronichinia</taxon>
    </lineage>
</organism>
<dbReference type="EMBL" id="CP073041">
    <property type="protein sequence ID" value="UXE60043.1"/>
    <property type="molecule type" value="Genomic_DNA"/>
</dbReference>
<name>A0A977PVE0_9CYAN</name>
<sequence>MNQKVLLLFLFGLIASIQLTLFWRVQEDFNNWFLQLSLYLSILWHLYQRRFSLTLVNSFPSSILGFCLVIIPFLKPEFAVKEVSIFWLFLPVVSAVGLALLASGFQGIKQFWRELFLITVFPLITILVKLFGMLFKITVISAKLTAFILWYLGFESATQGSLVYVNNGVIEVLSECTAIPLLILLLKVSFLLTFLFPYLLRNKYLPFLLAGIISVTFSISRLIILALAVTDKSAFSYWHGVNGSNLLAFLSLFSFGIIILLVSPSHISSPSPTGTLPKNVRSRPVWIIFTGVSLVIILLNLWLNPSMGLEKKVVYQFPSQLSITGWQLINAESIPLPQQQPEQEAEAAQPTTEGEVDKTKDILSGKIYSYKKDGQTLTINLYYIPITLGDVREYYQQFSRLPNLPSPKTIIEKANANGYHLEFSEQQKRYLTACINSHGKSTATIPQFIAYFYRPYLNPSQWFNLLSGKQTLRDRRCLWGQLSLTGAKGSETELETVWQELLAYWQTNFPPLKP</sequence>
<feature type="transmembrane region" description="Helical" evidence="1">
    <location>
        <begin position="115"/>
        <end position="135"/>
    </location>
</feature>
<dbReference type="Proteomes" id="UP001065613">
    <property type="component" value="Chromosome"/>
</dbReference>
<feature type="transmembrane region" description="Helical" evidence="1">
    <location>
        <begin position="177"/>
        <end position="199"/>
    </location>
</feature>
<feature type="transmembrane region" description="Helical" evidence="1">
    <location>
        <begin position="205"/>
        <end position="229"/>
    </location>
</feature>
<evidence type="ECO:0000256" key="1">
    <source>
        <dbReference type="SAM" id="Phobius"/>
    </source>
</evidence>
<gene>
    <name evidence="2" type="ORF">KA717_30915</name>
</gene>
<keyword evidence="1" id="KW-1133">Transmembrane helix</keyword>
<evidence type="ECO:0000313" key="2">
    <source>
        <dbReference type="EMBL" id="UXE60043.1"/>
    </source>
</evidence>
<feature type="transmembrane region" description="Helical" evidence="1">
    <location>
        <begin position="85"/>
        <end position="103"/>
    </location>
</feature>
<feature type="transmembrane region" description="Helical" evidence="1">
    <location>
        <begin position="283"/>
        <end position="303"/>
    </location>
</feature>
<feature type="transmembrane region" description="Helical" evidence="1">
    <location>
        <begin position="32"/>
        <end position="47"/>
    </location>
</feature>
<dbReference type="NCBIfam" id="TIGR04153">
    <property type="entry name" value="cyanosortA_assc"/>
    <property type="match status" value="1"/>
</dbReference>